<reference evidence="1 2" key="1">
    <citation type="journal article" date="2021" name="Hortic Res">
        <title>High-quality reference genome and annotation aids understanding of berry development for evergreen blueberry (Vaccinium darrowii).</title>
        <authorList>
            <person name="Yu J."/>
            <person name="Hulse-Kemp A.M."/>
            <person name="Babiker E."/>
            <person name="Staton M."/>
        </authorList>
    </citation>
    <scope>NUCLEOTIDE SEQUENCE [LARGE SCALE GENOMIC DNA]</scope>
    <source>
        <strain evidence="2">cv. NJ 8807/NJ 8810</strain>
        <tissue evidence="1">Young leaf</tissue>
    </source>
</reference>
<evidence type="ECO:0000313" key="2">
    <source>
        <dbReference type="Proteomes" id="UP000828048"/>
    </source>
</evidence>
<sequence length="194" mass="22362">MASSTSEFCYPNFVHYYLTLYTGDYEMTGTYGEPLPSSPDGGDIYQTRPHDDEYMSWLGIGTCLDRYWGEDQFSHGAGFDNFNHLYGSELVEKGEEAYLGEEHHGCNNYSSDDDVEMQPGCDYISWCRDEYGREDDFHDYGNSDGVDTGYSYCWDERKLCESIFGYWPCLADQNQESHVEEKLDSDLGTPMFNF</sequence>
<gene>
    <name evidence="1" type="ORF">Vadar_025721</name>
</gene>
<organism evidence="1 2">
    <name type="scientific">Vaccinium darrowii</name>
    <dbReference type="NCBI Taxonomy" id="229202"/>
    <lineage>
        <taxon>Eukaryota</taxon>
        <taxon>Viridiplantae</taxon>
        <taxon>Streptophyta</taxon>
        <taxon>Embryophyta</taxon>
        <taxon>Tracheophyta</taxon>
        <taxon>Spermatophyta</taxon>
        <taxon>Magnoliopsida</taxon>
        <taxon>eudicotyledons</taxon>
        <taxon>Gunneridae</taxon>
        <taxon>Pentapetalae</taxon>
        <taxon>asterids</taxon>
        <taxon>Ericales</taxon>
        <taxon>Ericaceae</taxon>
        <taxon>Vaccinioideae</taxon>
        <taxon>Vaccinieae</taxon>
        <taxon>Vaccinium</taxon>
    </lineage>
</organism>
<dbReference type="Proteomes" id="UP000828048">
    <property type="component" value="Chromosome 1"/>
</dbReference>
<protein>
    <submittedName>
        <fullName evidence="1">Uncharacterized protein</fullName>
    </submittedName>
</protein>
<evidence type="ECO:0000313" key="1">
    <source>
        <dbReference type="EMBL" id="KAH7844228.1"/>
    </source>
</evidence>
<name>A0ACB7XT56_9ERIC</name>
<dbReference type="EMBL" id="CM037151">
    <property type="protein sequence ID" value="KAH7844228.1"/>
    <property type="molecule type" value="Genomic_DNA"/>
</dbReference>
<proteinExistence type="predicted"/>
<comment type="caution">
    <text evidence="1">The sequence shown here is derived from an EMBL/GenBank/DDBJ whole genome shotgun (WGS) entry which is preliminary data.</text>
</comment>
<accession>A0ACB7XT56</accession>
<keyword evidence="2" id="KW-1185">Reference proteome</keyword>